<evidence type="ECO:0000256" key="3">
    <source>
        <dbReference type="ARBA" id="ARBA00022475"/>
    </source>
</evidence>
<dbReference type="PANTHER" id="PTHR30614:SF41">
    <property type="entry name" value="INNER MEMBRANE AMINO-ACID ABC TRANSPORTER PERMEASE PROTEIN YHDY"/>
    <property type="match status" value="1"/>
</dbReference>
<dbReference type="NCBIfam" id="TIGR01726">
    <property type="entry name" value="HEQRo_perm_3TM"/>
    <property type="match status" value="1"/>
</dbReference>
<evidence type="ECO:0000313" key="9">
    <source>
        <dbReference type="EMBL" id="SDZ89913.1"/>
    </source>
</evidence>
<keyword evidence="5 7" id="KW-1133">Transmembrane helix</keyword>
<comment type="similarity">
    <text evidence="7">Belongs to the binding-protein-dependent transport system permease family.</text>
</comment>
<dbReference type="Pfam" id="PF00528">
    <property type="entry name" value="BPD_transp_1"/>
    <property type="match status" value="1"/>
</dbReference>
<dbReference type="Gene3D" id="1.10.3720.10">
    <property type="entry name" value="MetI-like"/>
    <property type="match status" value="1"/>
</dbReference>
<dbReference type="AlphaFoldDB" id="A0AB37ZWY3"/>
<feature type="domain" description="ABC transmembrane type-1" evidence="8">
    <location>
        <begin position="20"/>
        <end position="201"/>
    </location>
</feature>
<feature type="transmembrane region" description="Helical" evidence="7">
    <location>
        <begin position="184"/>
        <end position="201"/>
    </location>
</feature>
<evidence type="ECO:0000256" key="4">
    <source>
        <dbReference type="ARBA" id="ARBA00022692"/>
    </source>
</evidence>
<keyword evidence="2 7" id="KW-0813">Transport</keyword>
<keyword evidence="4 7" id="KW-0812">Transmembrane</keyword>
<comment type="caution">
    <text evidence="9">The sequence shown here is derived from an EMBL/GenBank/DDBJ whole genome shotgun (WGS) entry which is preliminary data.</text>
</comment>
<evidence type="ECO:0000256" key="7">
    <source>
        <dbReference type="RuleBase" id="RU363032"/>
    </source>
</evidence>
<dbReference type="InterPro" id="IPR043429">
    <property type="entry name" value="ArtM/GltK/GlnP/TcyL/YhdX-like"/>
</dbReference>
<evidence type="ECO:0000256" key="2">
    <source>
        <dbReference type="ARBA" id="ARBA00022448"/>
    </source>
</evidence>
<gene>
    <name evidence="9" type="ORF">SAMN04488525_101552</name>
</gene>
<feature type="transmembrane region" description="Helical" evidence="7">
    <location>
        <begin position="84"/>
        <end position="105"/>
    </location>
</feature>
<evidence type="ECO:0000256" key="5">
    <source>
        <dbReference type="ARBA" id="ARBA00022989"/>
    </source>
</evidence>
<reference evidence="9 10" key="1">
    <citation type="submission" date="2016-10" db="EMBL/GenBank/DDBJ databases">
        <authorList>
            <person name="Varghese N."/>
            <person name="Submissions S."/>
        </authorList>
    </citation>
    <scope>NUCLEOTIDE SEQUENCE [LARGE SCALE GENOMIC DNA]</scope>
    <source>
        <strain evidence="9 10">DSM 14526</strain>
    </source>
</reference>
<proteinExistence type="inferred from homology"/>
<evidence type="ECO:0000256" key="6">
    <source>
        <dbReference type="ARBA" id="ARBA00023136"/>
    </source>
</evidence>
<comment type="subcellular location">
    <subcellularLocation>
        <location evidence="1 7">Cell membrane</location>
        <topology evidence="1 7">Multi-pass membrane protein</topology>
    </subcellularLocation>
</comment>
<dbReference type="InterPro" id="IPR000515">
    <property type="entry name" value="MetI-like"/>
</dbReference>
<accession>A0AB37ZWY3</accession>
<dbReference type="SUPFAM" id="SSF161098">
    <property type="entry name" value="MetI-like"/>
    <property type="match status" value="1"/>
</dbReference>
<name>A0AB37ZWY3_9LACT</name>
<organism evidence="9 10">
    <name type="scientific">Trichococcus collinsii</name>
    <dbReference type="NCBI Taxonomy" id="157076"/>
    <lineage>
        <taxon>Bacteria</taxon>
        <taxon>Bacillati</taxon>
        <taxon>Bacillota</taxon>
        <taxon>Bacilli</taxon>
        <taxon>Lactobacillales</taxon>
        <taxon>Carnobacteriaceae</taxon>
        <taxon>Trichococcus</taxon>
    </lineage>
</organism>
<keyword evidence="6 7" id="KW-0472">Membrane</keyword>
<dbReference type="GO" id="GO:0006865">
    <property type="term" value="P:amino acid transport"/>
    <property type="evidence" value="ECO:0007669"/>
    <property type="project" value="TreeGrafter"/>
</dbReference>
<dbReference type="InterPro" id="IPR010065">
    <property type="entry name" value="AA_ABC_transptr_permease_3TM"/>
</dbReference>
<evidence type="ECO:0000256" key="1">
    <source>
        <dbReference type="ARBA" id="ARBA00004651"/>
    </source>
</evidence>
<keyword evidence="10" id="KW-1185">Reference proteome</keyword>
<evidence type="ECO:0000313" key="10">
    <source>
        <dbReference type="Proteomes" id="UP000199042"/>
    </source>
</evidence>
<protein>
    <submittedName>
        <fullName evidence="9">Glutamine transport system permease protein</fullName>
    </submittedName>
</protein>
<dbReference type="InterPro" id="IPR035906">
    <property type="entry name" value="MetI-like_sf"/>
</dbReference>
<keyword evidence="3" id="KW-1003">Cell membrane</keyword>
<dbReference type="PROSITE" id="PS50928">
    <property type="entry name" value="ABC_TM1"/>
    <property type="match status" value="1"/>
</dbReference>
<dbReference type="GO" id="GO:0043190">
    <property type="term" value="C:ATP-binding cassette (ABC) transporter complex"/>
    <property type="evidence" value="ECO:0007669"/>
    <property type="project" value="InterPro"/>
</dbReference>
<sequence length="216" mass="23827">MFDITGALSNGNFIYLMKGMGSTLSFSVLAIAISFIIGLGLGVIRYMKVPVASNALGFLMDVIRSVPLLLIIVVFYFGFPQLGYRFSAFGAALIAFVVFESCMIAEIVRAGLKSVAVGQMEAGLSTGFTFSETMRHIIIPQGVRSMVPSLVSQFISLIKDTSLTTIISFSELTYRSKIIYSMDSAYVLPMYVIMAFLYWIICHTLSKASKRFEVDY</sequence>
<dbReference type="PANTHER" id="PTHR30614">
    <property type="entry name" value="MEMBRANE COMPONENT OF AMINO ACID ABC TRANSPORTER"/>
    <property type="match status" value="1"/>
</dbReference>
<feature type="transmembrane region" description="Helical" evidence="7">
    <location>
        <begin position="56"/>
        <end position="78"/>
    </location>
</feature>
<dbReference type="GO" id="GO:0022857">
    <property type="term" value="F:transmembrane transporter activity"/>
    <property type="evidence" value="ECO:0007669"/>
    <property type="project" value="InterPro"/>
</dbReference>
<dbReference type="CDD" id="cd06261">
    <property type="entry name" value="TM_PBP2"/>
    <property type="match status" value="1"/>
</dbReference>
<feature type="transmembrane region" description="Helical" evidence="7">
    <location>
        <begin position="24"/>
        <end position="44"/>
    </location>
</feature>
<dbReference type="Proteomes" id="UP000199042">
    <property type="component" value="Unassembled WGS sequence"/>
</dbReference>
<evidence type="ECO:0000259" key="8">
    <source>
        <dbReference type="PROSITE" id="PS50928"/>
    </source>
</evidence>
<dbReference type="EMBL" id="FNQH01000001">
    <property type="protein sequence ID" value="SDZ89913.1"/>
    <property type="molecule type" value="Genomic_DNA"/>
</dbReference>